<comment type="caution">
    <text evidence="1">The sequence shown here is derived from an EMBL/GenBank/DDBJ whole genome shotgun (WGS) entry which is preliminary data.</text>
</comment>
<organism evidence="1">
    <name type="scientific">bioreactor metagenome</name>
    <dbReference type="NCBI Taxonomy" id="1076179"/>
    <lineage>
        <taxon>unclassified sequences</taxon>
        <taxon>metagenomes</taxon>
        <taxon>ecological metagenomes</taxon>
    </lineage>
</organism>
<accession>A0A645IXV8</accession>
<reference evidence="1" key="1">
    <citation type="submission" date="2019-08" db="EMBL/GenBank/DDBJ databases">
        <authorList>
            <person name="Kucharzyk K."/>
            <person name="Murdoch R.W."/>
            <person name="Higgins S."/>
            <person name="Loffler F."/>
        </authorList>
    </citation>
    <scope>NUCLEOTIDE SEQUENCE</scope>
</reference>
<dbReference type="AlphaFoldDB" id="A0A645IXV8"/>
<evidence type="ECO:0000313" key="1">
    <source>
        <dbReference type="EMBL" id="MPN56275.1"/>
    </source>
</evidence>
<name>A0A645IXV8_9ZZZZ</name>
<sequence length="95" mass="10613">MKLQDILHRLNGPKVLFLVRAVCVYANIIRIACIDDILHADHQGGGGGYRHQHHRGQNAYGGKPHGVLFHPVDHAGYADKVTRPIVIVFVLFQEL</sequence>
<gene>
    <name evidence="1" type="ORF">SDC9_203961</name>
</gene>
<dbReference type="EMBL" id="VSSQ01126433">
    <property type="protein sequence ID" value="MPN56275.1"/>
    <property type="molecule type" value="Genomic_DNA"/>
</dbReference>
<proteinExistence type="predicted"/>
<protein>
    <submittedName>
        <fullName evidence="1">Uncharacterized protein</fullName>
    </submittedName>
</protein>